<comment type="caution">
    <text evidence="1">The sequence shown here is derived from an EMBL/GenBank/DDBJ whole genome shotgun (WGS) entry which is preliminary data.</text>
</comment>
<evidence type="ECO:0008006" key="3">
    <source>
        <dbReference type="Google" id="ProtNLM"/>
    </source>
</evidence>
<protein>
    <recommendedName>
        <fullName evidence="3">IrrE N-terminal-like domain-containing protein</fullName>
    </recommendedName>
</protein>
<dbReference type="AlphaFoldDB" id="A0A8J3FXS5"/>
<accession>A0A8J3FXS5</accession>
<gene>
    <name evidence="1" type="ORF">GCM10012275_53930</name>
</gene>
<proteinExistence type="predicted"/>
<name>A0A8J3FXS5_9PSEU</name>
<evidence type="ECO:0000313" key="2">
    <source>
        <dbReference type="Proteomes" id="UP000637578"/>
    </source>
</evidence>
<reference evidence="1" key="2">
    <citation type="submission" date="2020-09" db="EMBL/GenBank/DDBJ databases">
        <authorList>
            <person name="Sun Q."/>
            <person name="Zhou Y."/>
        </authorList>
    </citation>
    <scope>NUCLEOTIDE SEQUENCE</scope>
    <source>
        <strain evidence="1">CGMCC 4.5737</strain>
    </source>
</reference>
<dbReference type="Proteomes" id="UP000637578">
    <property type="component" value="Unassembled WGS sequence"/>
</dbReference>
<reference evidence="1" key="1">
    <citation type="journal article" date="2014" name="Int. J. Syst. Evol. Microbiol.">
        <title>Complete genome sequence of Corynebacterium casei LMG S-19264T (=DSM 44701T), isolated from a smear-ripened cheese.</title>
        <authorList>
            <consortium name="US DOE Joint Genome Institute (JGI-PGF)"/>
            <person name="Walter F."/>
            <person name="Albersmeier A."/>
            <person name="Kalinowski J."/>
            <person name="Ruckert C."/>
        </authorList>
    </citation>
    <scope>NUCLEOTIDE SEQUENCE</scope>
    <source>
        <strain evidence="1">CGMCC 4.5737</strain>
    </source>
</reference>
<organism evidence="1 2">
    <name type="scientific">Longimycelium tulufanense</name>
    <dbReference type="NCBI Taxonomy" id="907463"/>
    <lineage>
        <taxon>Bacteria</taxon>
        <taxon>Bacillati</taxon>
        <taxon>Actinomycetota</taxon>
        <taxon>Actinomycetes</taxon>
        <taxon>Pseudonocardiales</taxon>
        <taxon>Pseudonocardiaceae</taxon>
        <taxon>Longimycelium</taxon>
    </lineage>
</organism>
<dbReference type="RefSeq" id="WP_189061231.1">
    <property type="nucleotide sequence ID" value="NZ_BMMK01000037.1"/>
</dbReference>
<evidence type="ECO:0000313" key="1">
    <source>
        <dbReference type="EMBL" id="GGM76389.1"/>
    </source>
</evidence>
<sequence>MPATVTKQVWQHCERIADSLHIPTPFSIEEFVNDLAQQRGREIVLMPVPSHLRTPCGMVFATQHTDYVCYVADTSNLHREHIQLHELAHLLCGHTKNTGITPEMSRLLFPNLPPEIIRDLFGRTLYNTREEQEAELLASMIRHRAGLAPAPSRDLPPEIALGLERLAAGLVPQPRRHRKRRR</sequence>
<keyword evidence="2" id="KW-1185">Reference proteome</keyword>
<dbReference type="EMBL" id="BMMK01000037">
    <property type="protein sequence ID" value="GGM76389.1"/>
    <property type="molecule type" value="Genomic_DNA"/>
</dbReference>